<feature type="domain" description="TTC3/DZIP3-like helical" evidence="4">
    <location>
        <begin position="709"/>
        <end position="810"/>
    </location>
</feature>
<dbReference type="InterPro" id="IPR056871">
    <property type="entry name" value="WH_TTC3"/>
</dbReference>
<name>A0A8B9SJZ2_ANAPL</name>
<evidence type="ECO:0000313" key="7">
    <source>
        <dbReference type="Proteomes" id="UP000694400"/>
    </source>
</evidence>
<accession>A0A8B9SJZ2</accession>
<dbReference type="GO" id="GO:0016567">
    <property type="term" value="P:protein ubiquitination"/>
    <property type="evidence" value="ECO:0007669"/>
    <property type="project" value="UniProtKB-UniPathway"/>
</dbReference>
<evidence type="ECO:0008006" key="8">
    <source>
        <dbReference type="Google" id="ProtNLM"/>
    </source>
</evidence>
<evidence type="ECO:0000259" key="4">
    <source>
        <dbReference type="Pfam" id="PF24525"/>
    </source>
</evidence>
<evidence type="ECO:0000259" key="3">
    <source>
        <dbReference type="Pfam" id="PF19179"/>
    </source>
</evidence>
<dbReference type="Pfam" id="PF24525">
    <property type="entry name" value="TTC3"/>
    <property type="match status" value="1"/>
</dbReference>
<dbReference type="Ensembl" id="ENSAPLT00020007919.1">
    <property type="protein sequence ID" value="ENSAPLP00020007366.1"/>
    <property type="gene ID" value="ENSAPLG00020005385.1"/>
</dbReference>
<evidence type="ECO:0000259" key="5">
    <source>
        <dbReference type="Pfam" id="PF24812"/>
    </source>
</evidence>
<dbReference type="Pfam" id="PF24812">
    <property type="entry name" value="WHD_TTC3"/>
    <property type="match status" value="1"/>
</dbReference>
<dbReference type="AlphaFoldDB" id="A0A8B9SJZ2"/>
<proteinExistence type="predicted"/>
<organism evidence="6 7">
    <name type="scientific">Anas platyrhynchos</name>
    <name type="common">Mallard</name>
    <name type="synonym">Anas boschas</name>
    <dbReference type="NCBI Taxonomy" id="8839"/>
    <lineage>
        <taxon>Eukaryota</taxon>
        <taxon>Metazoa</taxon>
        <taxon>Chordata</taxon>
        <taxon>Craniata</taxon>
        <taxon>Vertebrata</taxon>
        <taxon>Euteleostomi</taxon>
        <taxon>Archelosauria</taxon>
        <taxon>Archosauria</taxon>
        <taxon>Dinosauria</taxon>
        <taxon>Saurischia</taxon>
        <taxon>Theropoda</taxon>
        <taxon>Coelurosauria</taxon>
        <taxon>Aves</taxon>
        <taxon>Neognathae</taxon>
        <taxon>Galloanserae</taxon>
        <taxon>Anseriformes</taxon>
        <taxon>Anatidae</taxon>
        <taxon>Anatinae</taxon>
        <taxon>Anas</taxon>
    </lineage>
</organism>
<dbReference type="Gene3D" id="1.10.533.10">
    <property type="entry name" value="Death Domain, Fas"/>
    <property type="match status" value="1"/>
</dbReference>
<dbReference type="InterPro" id="IPR019734">
    <property type="entry name" value="TPR_rpt"/>
</dbReference>
<reference evidence="6" key="2">
    <citation type="submission" date="2025-08" db="UniProtKB">
        <authorList>
            <consortium name="Ensembl"/>
        </authorList>
    </citation>
    <scope>IDENTIFICATION</scope>
</reference>
<dbReference type="InterPro" id="IPR011990">
    <property type="entry name" value="TPR-like_helical_dom_sf"/>
</dbReference>
<keyword evidence="1" id="KW-0802">TPR repeat</keyword>
<feature type="repeat" description="TPR" evidence="1">
    <location>
        <begin position="75"/>
        <end position="108"/>
    </location>
</feature>
<feature type="domain" description="E3 ubiquitin-protein ligase TTC3 winged helix turn helix" evidence="5">
    <location>
        <begin position="489"/>
        <end position="608"/>
    </location>
</feature>
<evidence type="ECO:0000256" key="1">
    <source>
        <dbReference type="PROSITE-ProRule" id="PRU00339"/>
    </source>
</evidence>
<dbReference type="Gene3D" id="1.25.40.10">
    <property type="entry name" value="Tetratricopeptide repeat domain"/>
    <property type="match status" value="1"/>
</dbReference>
<dbReference type="Pfam" id="PF19179">
    <property type="entry name" value="TTC3_DZIP3_dom"/>
    <property type="match status" value="1"/>
</dbReference>
<evidence type="ECO:0000313" key="6">
    <source>
        <dbReference type="Ensembl" id="ENSAPLP00020007366.1"/>
    </source>
</evidence>
<dbReference type="Proteomes" id="UP000694400">
    <property type="component" value="Chromosome 1"/>
</dbReference>
<reference evidence="6" key="3">
    <citation type="submission" date="2025-09" db="UniProtKB">
        <authorList>
            <consortium name="Ensembl"/>
        </authorList>
    </citation>
    <scope>IDENTIFICATION</scope>
</reference>
<dbReference type="InterPro" id="IPR043866">
    <property type="entry name" value="TTC3/DZIP3_dom"/>
</dbReference>
<dbReference type="SUPFAM" id="SSF48452">
    <property type="entry name" value="TPR-like"/>
    <property type="match status" value="1"/>
</dbReference>
<feature type="coiled-coil region" evidence="2">
    <location>
        <begin position="715"/>
        <end position="799"/>
    </location>
</feature>
<dbReference type="InterPro" id="IPR011029">
    <property type="entry name" value="DEATH-like_dom_sf"/>
</dbReference>
<reference evidence="6" key="1">
    <citation type="submission" date="2019-08" db="EMBL/GenBank/DDBJ databases">
        <title>Three high-quality genomes provides insights into domestication of ducks.</title>
        <authorList>
            <person name="Hou Z.C."/>
            <person name="Zhu F."/>
            <person name="Yin Z.T."/>
            <person name="Zhang F."/>
        </authorList>
    </citation>
    <scope>NUCLEOTIDE SEQUENCE [LARGE SCALE GENOMIC DNA]</scope>
</reference>
<keyword evidence="2" id="KW-0175">Coiled coil</keyword>
<sequence length="841" mass="98332">LLGEHELALEANERAQELCKNILDGLKDLIQQNDKLKKTLEEINGNIFRQPEALTKAEDQFNKIIEQYQEERFDCLAYYGIGKVYLRQNRFSDALDQFMKSQTMVSRKIVPGVLTWPTTSQVIEETRKENLQLILKNCIEECKFPPEPDAVCRYQQCHGHSKIQIFFTDPDFKGFIRITCCQQCRVEFHISCWKKLKTTNYSDKNDKDFLQELCFTPDCTGLISKIVIFNSSGLVKCEFEQKITKPKEPPRANIKQKCYDQGLYTGDRVLQRISQNAEQIKTAVRDASKLLKELLSWSVINGEDYTSYCKTSSMSHAVMEQLISYLIQEKNRVKTRGFIHVLSELEEVDPKLQKWMKHLNNLGLTATENFFLQYGQFLKELDLSILTTLWNEKYGSKFDYVSTSSEDKEVLDYFSKPPLEKARCFIWLLELNRENFPSLHQALDEFFDKMGKYAKVSILIRIVFLLDKNHCSYSFFQIFRDFAYFYEPCIIPEYLRGREEFEAIYDISSSNSYQRLLDDNPDQTCESLYDYFSQILEEHGPMEINNKLLTGEYEHFPEEARKIVEDEGGLKSFLLKSHRFVMVDNIISLLKHEVLIKENINRNETEDNEEENFIVCDVQENPFQNKLQLNPAAKEFKPLSYLEQPHLSTSSDIIVASYDTPQYLPCSLPASCQSMLSQNIATIENRSSFSEVLLESDRETNTLPFHPFEMQQGDILRMEKEHQVLKEQLKEAQEKYEQLQSRSSEEISVLKELIKKSVEETKVSKNELDWLNQDLEIKVKKWQQEKKENQENLKAIRNTVKKHMDTNDSFPGYEATRDNFSQPPTIVVEHLGSYVTDTLKK</sequence>
<dbReference type="UniPathway" id="UPA00143"/>
<dbReference type="PANTHER" id="PTHR17550">
    <property type="entry name" value="E3 UBIQUITIN-PROTEIN LIGASE TTC3"/>
    <property type="match status" value="1"/>
</dbReference>
<evidence type="ECO:0000256" key="2">
    <source>
        <dbReference type="SAM" id="Coils"/>
    </source>
</evidence>
<feature type="domain" description="E3 ubiquitin-protein ligase TTC3/DZIP3" evidence="3">
    <location>
        <begin position="123"/>
        <end position="238"/>
    </location>
</feature>
<dbReference type="PANTHER" id="PTHR17550:SF4">
    <property type="entry name" value="E3 UBIQUITIN-PROTEIN LIGASE TTC3"/>
    <property type="match status" value="1"/>
</dbReference>
<dbReference type="InterPro" id="IPR056872">
    <property type="entry name" value="TTC3/DZIP3-like_helical"/>
</dbReference>
<dbReference type="PROSITE" id="PS50005">
    <property type="entry name" value="TPR"/>
    <property type="match status" value="1"/>
</dbReference>
<protein>
    <recommendedName>
        <fullName evidence="8">RING-type E3 ubiquitin transferase</fullName>
    </recommendedName>
</protein>